<feature type="compositionally biased region" description="Polar residues" evidence="1">
    <location>
        <begin position="1"/>
        <end position="11"/>
    </location>
</feature>
<accession>A0A0E0MCN0</accession>
<evidence type="ECO:0000313" key="3">
    <source>
        <dbReference type="Proteomes" id="UP000026962"/>
    </source>
</evidence>
<dbReference type="HOGENOM" id="CLU_2088730_0_0_1"/>
<reference evidence="2" key="1">
    <citation type="submission" date="2015-04" db="UniProtKB">
        <authorList>
            <consortium name="EnsemblPlants"/>
        </authorList>
    </citation>
    <scope>IDENTIFICATION</scope>
</reference>
<feature type="region of interest" description="Disordered" evidence="1">
    <location>
        <begin position="94"/>
        <end position="117"/>
    </location>
</feature>
<evidence type="ECO:0000256" key="1">
    <source>
        <dbReference type="SAM" id="MobiDB-lite"/>
    </source>
</evidence>
<dbReference type="AlphaFoldDB" id="A0A0E0MCN0"/>
<dbReference type="Proteomes" id="UP000026962">
    <property type="component" value="Chromosome 11"/>
</dbReference>
<dbReference type="EnsemblPlants" id="OPUNC11G03370.1">
    <property type="protein sequence ID" value="OPUNC11G03370.1"/>
    <property type="gene ID" value="OPUNC11G03370"/>
</dbReference>
<name>A0A0E0MCN0_ORYPU</name>
<protein>
    <submittedName>
        <fullName evidence="2">Uncharacterized protein</fullName>
    </submittedName>
</protein>
<reference evidence="2" key="2">
    <citation type="submission" date="2018-05" db="EMBL/GenBank/DDBJ databases">
        <title>OpunRS2 (Oryza punctata Reference Sequence Version 2).</title>
        <authorList>
            <person name="Zhang J."/>
            <person name="Kudrna D."/>
            <person name="Lee S."/>
            <person name="Talag J."/>
            <person name="Welchert J."/>
            <person name="Wing R.A."/>
        </authorList>
    </citation>
    <scope>NUCLEOTIDE SEQUENCE [LARGE SCALE GENOMIC DNA]</scope>
</reference>
<feature type="region of interest" description="Disordered" evidence="1">
    <location>
        <begin position="1"/>
        <end position="22"/>
    </location>
</feature>
<feature type="region of interest" description="Disordered" evidence="1">
    <location>
        <begin position="53"/>
        <end position="72"/>
    </location>
</feature>
<keyword evidence="3" id="KW-1185">Reference proteome</keyword>
<evidence type="ECO:0000313" key="2">
    <source>
        <dbReference type="EnsemblPlants" id="OPUNC11G03370.1"/>
    </source>
</evidence>
<sequence length="117" mass="13017">MVSFSRRTQNIPRRGRRQRAADTVRRWAADTARWWATADGTDLALAPRWPVAGDGRLQRGSGASPAKVDGGRRTTALCRLAKSRKIGVVGSKVEEEQKDEEGLPYTTLQLKQGKREN</sequence>
<proteinExistence type="predicted"/>
<organism evidence="2">
    <name type="scientific">Oryza punctata</name>
    <name type="common">Red rice</name>
    <dbReference type="NCBI Taxonomy" id="4537"/>
    <lineage>
        <taxon>Eukaryota</taxon>
        <taxon>Viridiplantae</taxon>
        <taxon>Streptophyta</taxon>
        <taxon>Embryophyta</taxon>
        <taxon>Tracheophyta</taxon>
        <taxon>Spermatophyta</taxon>
        <taxon>Magnoliopsida</taxon>
        <taxon>Liliopsida</taxon>
        <taxon>Poales</taxon>
        <taxon>Poaceae</taxon>
        <taxon>BOP clade</taxon>
        <taxon>Oryzoideae</taxon>
        <taxon>Oryzeae</taxon>
        <taxon>Oryzinae</taxon>
        <taxon>Oryza</taxon>
    </lineage>
</organism>
<dbReference type="Gramene" id="OPUNC11G03370.1">
    <property type="protein sequence ID" value="OPUNC11G03370.1"/>
    <property type="gene ID" value="OPUNC11G03370"/>
</dbReference>